<feature type="transmembrane region" description="Helical" evidence="1">
    <location>
        <begin position="46"/>
        <end position="65"/>
    </location>
</feature>
<keyword evidence="1" id="KW-0812">Transmembrane</keyword>
<evidence type="ECO:0000313" key="3">
    <source>
        <dbReference type="EMBL" id="CAL1288189.1"/>
    </source>
</evidence>
<reference evidence="3 4" key="1">
    <citation type="submission" date="2024-04" db="EMBL/GenBank/DDBJ databases">
        <authorList>
            <person name="Rising A."/>
            <person name="Reimegard J."/>
            <person name="Sonavane S."/>
            <person name="Akerstrom W."/>
            <person name="Nylinder S."/>
            <person name="Hedman E."/>
            <person name="Kallberg Y."/>
        </authorList>
    </citation>
    <scope>NUCLEOTIDE SEQUENCE [LARGE SCALE GENOMIC DNA]</scope>
</reference>
<evidence type="ECO:0000313" key="2">
    <source>
        <dbReference type="EMBL" id="CAL1282239.1"/>
    </source>
</evidence>
<proteinExistence type="predicted"/>
<keyword evidence="4" id="KW-1185">Reference proteome</keyword>
<dbReference type="EMBL" id="CAXIEN010000154">
    <property type="protein sequence ID" value="CAL1282239.1"/>
    <property type="molecule type" value="Genomic_DNA"/>
</dbReference>
<dbReference type="EMBL" id="CAXIEN010000227">
    <property type="protein sequence ID" value="CAL1288189.1"/>
    <property type="molecule type" value="Genomic_DNA"/>
</dbReference>
<feature type="non-terminal residue" evidence="3">
    <location>
        <position position="1"/>
    </location>
</feature>
<evidence type="ECO:0000313" key="4">
    <source>
        <dbReference type="Proteomes" id="UP001497382"/>
    </source>
</evidence>
<sequence length="101" mass="11527">VSQPFREGLLSSLSRYHSSLLLYISRSLFQPTTTTLSFKPRWQKGLLHQAATISTMEMIIYLYLLMMKIRRSVSTGGRLDCFLQKKAVNSQLLQTKAANSQ</sequence>
<evidence type="ECO:0000256" key="1">
    <source>
        <dbReference type="SAM" id="Phobius"/>
    </source>
</evidence>
<protein>
    <submittedName>
        <fullName evidence="3">Uncharacterized protein</fullName>
    </submittedName>
</protein>
<dbReference type="Proteomes" id="UP001497382">
    <property type="component" value="Unassembled WGS sequence"/>
</dbReference>
<comment type="caution">
    <text evidence="3">The sequence shown here is derived from an EMBL/GenBank/DDBJ whole genome shotgun (WGS) entry which is preliminary data.</text>
</comment>
<accession>A0AAV2AWU3</accession>
<keyword evidence="1" id="KW-0472">Membrane</keyword>
<dbReference type="AlphaFoldDB" id="A0AAV2AWU3"/>
<gene>
    <name evidence="2" type="ORF">LARSCL_LOCUS11991</name>
    <name evidence="3" type="ORF">LARSCL_LOCUS15192</name>
</gene>
<keyword evidence="1" id="KW-1133">Transmembrane helix</keyword>
<feature type="non-terminal residue" evidence="3">
    <location>
        <position position="101"/>
    </location>
</feature>
<organism evidence="3 4">
    <name type="scientific">Larinioides sclopetarius</name>
    <dbReference type="NCBI Taxonomy" id="280406"/>
    <lineage>
        <taxon>Eukaryota</taxon>
        <taxon>Metazoa</taxon>
        <taxon>Ecdysozoa</taxon>
        <taxon>Arthropoda</taxon>
        <taxon>Chelicerata</taxon>
        <taxon>Arachnida</taxon>
        <taxon>Araneae</taxon>
        <taxon>Araneomorphae</taxon>
        <taxon>Entelegynae</taxon>
        <taxon>Araneoidea</taxon>
        <taxon>Araneidae</taxon>
        <taxon>Larinioides</taxon>
    </lineage>
</organism>
<name>A0AAV2AWU3_9ARAC</name>